<dbReference type="SUPFAM" id="SSF49265">
    <property type="entry name" value="Fibronectin type III"/>
    <property type="match status" value="1"/>
</dbReference>
<keyword evidence="2" id="KW-0966">Cell projection</keyword>
<dbReference type="InterPro" id="IPR003961">
    <property type="entry name" value="FN3_dom"/>
</dbReference>
<evidence type="ECO:0000259" key="6">
    <source>
        <dbReference type="PROSITE" id="PS50853"/>
    </source>
</evidence>
<dbReference type="InterPro" id="IPR011047">
    <property type="entry name" value="Quinoprotein_ADH-like_sf"/>
</dbReference>
<name>A0A1H2MTH7_9ACTN</name>
<keyword evidence="3" id="KW-0378">Hydrolase</keyword>
<dbReference type="Pfam" id="PF17164">
    <property type="entry name" value="DUF5122"/>
    <property type="match status" value="1"/>
</dbReference>
<keyword evidence="4" id="KW-0624">Polysaccharide degradation</keyword>
<feature type="domain" description="Laminin G" evidence="5">
    <location>
        <begin position="583"/>
        <end position="739"/>
    </location>
</feature>
<dbReference type="SUPFAM" id="SSF50998">
    <property type="entry name" value="Quinoprotein alcohol dehydrogenase-like"/>
    <property type="match status" value="1"/>
</dbReference>
<dbReference type="Gene3D" id="2.60.40.10">
    <property type="entry name" value="Immunoglobulins"/>
    <property type="match status" value="1"/>
</dbReference>
<dbReference type="PANTHER" id="PTHR31778:SF2">
    <property type="entry name" value="BUD SITE SELECTION PROTEIN RAX2"/>
    <property type="match status" value="1"/>
</dbReference>
<dbReference type="InterPro" id="IPR013431">
    <property type="entry name" value="Delta_60_rpt"/>
</dbReference>
<reference evidence="8" key="1">
    <citation type="submission" date="2016-10" db="EMBL/GenBank/DDBJ databases">
        <authorList>
            <person name="Varghese N."/>
            <person name="Submissions S."/>
        </authorList>
    </citation>
    <scope>NUCLEOTIDE SEQUENCE [LARGE SCALE GENOMIC DNA]</scope>
    <source>
        <strain evidence="8">DSM 21743</strain>
    </source>
</reference>
<dbReference type="GO" id="GO:0000272">
    <property type="term" value="P:polysaccharide catabolic process"/>
    <property type="evidence" value="ECO:0007669"/>
    <property type="project" value="UniProtKB-KW"/>
</dbReference>
<dbReference type="InterPro" id="IPR036116">
    <property type="entry name" value="FN3_sf"/>
</dbReference>
<comment type="subcellular location">
    <subcellularLocation>
        <location evidence="1">Cell projection</location>
    </subcellularLocation>
</comment>
<keyword evidence="4" id="KW-0119">Carbohydrate metabolism</keyword>
<dbReference type="InterPro" id="IPR001791">
    <property type="entry name" value="Laminin_G"/>
</dbReference>
<dbReference type="STRING" id="546874.SAMN04488544_2583"/>
<dbReference type="Gene3D" id="2.60.120.200">
    <property type="match status" value="1"/>
</dbReference>
<dbReference type="PROSITE" id="PS50025">
    <property type="entry name" value="LAM_G_DOMAIN"/>
    <property type="match status" value="1"/>
</dbReference>
<dbReference type="GO" id="GO:1902929">
    <property type="term" value="C:plasma membrane of growing cell tip"/>
    <property type="evidence" value="ECO:0007669"/>
    <property type="project" value="TreeGrafter"/>
</dbReference>
<protein>
    <submittedName>
        <fullName evidence="7">Concanavalin A-like lectin/glucanases superfamily protein</fullName>
    </submittedName>
</protein>
<evidence type="ECO:0000313" key="8">
    <source>
        <dbReference type="Proteomes" id="UP000198825"/>
    </source>
</evidence>
<dbReference type="InterPro" id="IPR013783">
    <property type="entry name" value="Ig-like_fold"/>
</dbReference>
<dbReference type="EMBL" id="LT629799">
    <property type="protein sequence ID" value="SDU95856.1"/>
    <property type="molecule type" value="Genomic_DNA"/>
</dbReference>
<dbReference type="Pfam" id="PF13385">
    <property type="entry name" value="Laminin_G_3"/>
    <property type="match status" value="1"/>
</dbReference>
<keyword evidence="8" id="KW-1185">Reference proteome</keyword>
<gene>
    <name evidence="7" type="ORF">SAMN04488544_2583</name>
</gene>
<feature type="domain" description="Fibronectin type-III" evidence="6">
    <location>
        <begin position="431"/>
        <end position="529"/>
    </location>
</feature>
<sequence length="739" mass="77189">MTAPAAVAAPDPAAGSAPVEDRTAAMVTTDPLPTAQINGVVYSQVVAGSTVFAAGSFSKARPAGAAAGKKEVKRQNFIGYSIDTGKMRAWAPSFNGTVRQLALSSDKKTLYVVGDFTKVGSTVRNRFAAFDIAKRKLRPAAPVFNQQVTSVHVLDKTVYVGGWFTTVDGNRRSRLAALTSSGALVKGWAPVANGTTSAIVATPDKKRIVVGGNFTTLNGVDANGMGSLDAKTGATQPWKINQVIKNGGSGASVTSLRADKDTIYGSAYAYRGSRDFEGAFAADPADGSIKWLQDCHGDTYDVAPVGKVLYSAGHAHDCVNIGGFPDTRSTSARYRGLAVSTAAKGVVTRTAQSEKLFPDYSGTPSPALHNWFPYLAAGKYTGQNQAAWSLASTSKYLLMGGEFTQVGSTKQQGLVRLGVPGKVKAVKSKQGPQAFTGAPVVKAATPTSATVTTPTTWDTDNLALRYELVSGSKVVGKATASDPFWKRGTVDLTTKGLKPGRRYTFTVRAVDADGNRRTNATVSLYTPSAYADQVRTDGATHQWRLDPEVTTSDPDRIGDLPLSLAAGVTLGAKGAVDGDADPAATFAGADDTLARTLTNDPAGTGSSIELWFSTKRADNGLVRFRPDGSQVYVRNLRTVNGKVQYTVESADTSSKVTLTSPKTYDDGAYHHVVATQSGSTVTLYVDGKAVVSGSGAPSLSTTGRWGVGAQLAGSLDEVAVYPAALSAAQVAEHHDLAQG</sequence>
<dbReference type="GO" id="GO:0016798">
    <property type="term" value="F:hydrolase activity, acting on glycosyl bonds"/>
    <property type="evidence" value="ECO:0007669"/>
    <property type="project" value="UniProtKB-KW"/>
</dbReference>
<dbReference type="PANTHER" id="PTHR31778">
    <property type="entry name" value="BUD SITE SELECTION PROTEIN RAX2"/>
    <property type="match status" value="1"/>
</dbReference>
<evidence type="ECO:0000256" key="2">
    <source>
        <dbReference type="ARBA" id="ARBA00023273"/>
    </source>
</evidence>
<dbReference type="CDD" id="cd00110">
    <property type="entry name" value="LamG"/>
    <property type="match status" value="1"/>
</dbReference>
<evidence type="ECO:0000259" key="5">
    <source>
        <dbReference type="PROSITE" id="PS50025"/>
    </source>
</evidence>
<dbReference type="OrthoDB" id="9802683at2"/>
<dbReference type="GO" id="GO:0030246">
    <property type="term" value="F:carbohydrate binding"/>
    <property type="evidence" value="ECO:0007669"/>
    <property type="project" value="UniProtKB-KW"/>
</dbReference>
<keyword evidence="7" id="KW-0430">Lectin</keyword>
<evidence type="ECO:0000256" key="3">
    <source>
        <dbReference type="ARBA" id="ARBA00023295"/>
    </source>
</evidence>
<evidence type="ECO:0000256" key="4">
    <source>
        <dbReference type="ARBA" id="ARBA00023326"/>
    </source>
</evidence>
<dbReference type="InterPro" id="IPR013320">
    <property type="entry name" value="ConA-like_dom_sf"/>
</dbReference>
<dbReference type="GO" id="GO:0042995">
    <property type="term" value="C:cell projection"/>
    <property type="evidence" value="ECO:0007669"/>
    <property type="project" value="UniProtKB-SubCell"/>
</dbReference>
<keyword evidence="3" id="KW-0326">Glycosidase</keyword>
<proteinExistence type="predicted"/>
<dbReference type="SUPFAM" id="SSF49899">
    <property type="entry name" value="Concanavalin A-like lectins/glucanases"/>
    <property type="match status" value="1"/>
</dbReference>
<accession>A0A1H2MTH7</accession>
<evidence type="ECO:0000256" key="1">
    <source>
        <dbReference type="ARBA" id="ARBA00004316"/>
    </source>
</evidence>
<evidence type="ECO:0000313" key="7">
    <source>
        <dbReference type="EMBL" id="SDU95856.1"/>
    </source>
</evidence>
<dbReference type="AlphaFoldDB" id="A0A1H2MTH7"/>
<dbReference type="PROSITE" id="PS50853">
    <property type="entry name" value="FN3"/>
    <property type="match status" value="1"/>
</dbReference>
<dbReference type="Proteomes" id="UP000198825">
    <property type="component" value="Chromosome I"/>
</dbReference>
<dbReference type="SMART" id="SM00282">
    <property type="entry name" value="LamG"/>
    <property type="match status" value="1"/>
</dbReference>
<organism evidence="7 8">
    <name type="scientific">Microlunatus sagamiharensis</name>
    <dbReference type="NCBI Taxonomy" id="546874"/>
    <lineage>
        <taxon>Bacteria</taxon>
        <taxon>Bacillati</taxon>
        <taxon>Actinomycetota</taxon>
        <taxon>Actinomycetes</taxon>
        <taxon>Propionibacteriales</taxon>
        <taxon>Propionibacteriaceae</taxon>
        <taxon>Microlunatus</taxon>
    </lineage>
</organism>